<protein>
    <submittedName>
        <fullName evidence="3">NAD-specific glutamate dehydrogenase</fullName>
    </submittedName>
</protein>
<sequence length="321" mass="34981">MASIELDHVVIRGRIADALLHELQRLVVLKAEETRRTHQVALAEAVPGHLRRVVFVAEHRPLHHHAVGTVRDDLTHAHRVHLALHDQIRPHGHHVGGPGRVELAHIVQEPLVAQPKVVGKRTHLRLVVGGDGGIDLVGLGRCHVAVASMFLVCEHDRLDTRHEKAEHHEERVQQRRVIGILEVLVVHLPVARKLVAAVTQDPELLAREGNVELLDNLLGHVLLQRRGLVGVGGEHHAVARRHAQLASPVLRVLEVRWHAADLVDSALERNALQIALEVVGPLVVGADELLGVPVAGAAEFGAAVGAAVLEDGDRVVFRAND</sequence>
<proteinExistence type="predicted"/>
<gene>
    <name evidence="1" type="ORF">BTMF_LOCUS2779</name>
</gene>
<evidence type="ECO:0000313" key="3">
    <source>
        <dbReference type="WBParaSite" id="BTMF_0000346701-mRNA-1"/>
    </source>
</evidence>
<accession>A0A0R3QAU6</accession>
<evidence type="ECO:0000313" key="1">
    <source>
        <dbReference type="EMBL" id="VDO13317.1"/>
    </source>
</evidence>
<dbReference type="WBParaSite" id="BTMF_0000346701-mRNA-1">
    <property type="protein sequence ID" value="BTMF_0000346701-mRNA-1"/>
    <property type="gene ID" value="BTMF_0000346701"/>
</dbReference>
<dbReference type="EMBL" id="UZAG01002367">
    <property type="protein sequence ID" value="VDO13317.1"/>
    <property type="molecule type" value="Genomic_DNA"/>
</dbReference>
<evidence type="ECO:0000313" key="2">
    <source>
        <dbReference type="Proteomes" id="UP000280834"/>
    </source>
</evidence>
<dbReference type="Proteomes" id="UP000280834">
    <property type="component" value="Unassembled WGS sequence"/>
</dbReference>
<reference evidence="3" key="1">
    <citation type="submission" date="2017-02" db="UniProtKB">
        <authorList>
            <consortium name="WormBaseParasite"/>
        </authorList>
    </citation>
    <scope>IDENTIFICATION</scope>
</reference>
<organism evidence="3">
    <name type="scientific">Brugia timori</name>
    <dbReference type="NCBI Taxonomy" id="42155"/>
    <lineage>
        <taxon>Eukaryota</taxon>
        <taxon>Metazoa</taxon>
        <taxon>Ecdysozoa</taxon>
        <taxon>Nematoda</taxon>
        <taxon>Chromadorea</taxon>
        <taxon>Rhabditida</taxon>
        <taxon>Spirurina</taxon>
        <taxon>Spiruromorpha</taxon>
        <taxon>Filarioidea</taxon>
        <taxon>Onchocercidae</taxon>
        <taxon>Brugia</taxon>
    </lineage>
</organism>
<reference evidence="1 2" key="2">
    <citation type="submission" date="2018-11" db="EMBL/GenBank/DDBJ databases">
        <authorList>
            <consortium name="Pathogen Informatics"/>
        </authorList>
    </citation>
    <scope>NUCLEOTIDE SEQUENCE [LARGE SCALE GENOMIC DNA]</scope>
</reference>
<name>A0A0R3QAU6_9BILA</name>
<dbReference type="AlphaFoldDB" id="A0A0R3QAU6"/>
<keyword evidence="2" id="KW-1185">Reference proteome</keyword>